<name>A0A0C2W764_9BACL</name>
<evidence type="ECO:0008006" key="3">
    <source>
        <dbReference type="Google" id="ProtNLM"/>
    </source>
</evidence>
<dbReference type="Pfam" id="PF10764">
    <property type="entry name" value="Gin"/>
    <property type="match status" value="1"/>
</dbReference>
<evidence type="ECO:0000313" key="1">
    <source>
        <dbReference type="EMBL" id="KIL52431.1"/>
    </source>
</evidence>
<dbReference type="Proteomes" id="UP000031972">
    <property type="component" value="Unassembled WGS sequence"/>
</dbReference>
<proteinExistence type="predicted"/>
<organism evidence="1 2">
    <name type="scientific">Jeotgalibacillus campisalis</name>
    <dbReference type="NCBI Taxonomy" id="220754"/>
    <lineage>
        <taxon>Bacteria</taxon>
        <taxon>Bacillati</taxon>
        <taxon>Bacillota</taxon>
        <taxon>Bacilli</taxon>
        <taxon>Bacillales</taxon>
        <taxon>Caryophanaceae</taxon>
        <taxon>Jeotgalibacillus</taxon>
    </lineage>
</organism>
<reference evidence="1 2" key="1">
    <citation type="submission" date="2015-01" db="EMBL/GenBank/DDBJ databases">
        <title>Jeotgalibacillus campisalis genome sequencing.</title>
        <authorList>
            <person name="Goh K.M."/>
            <person name="Chan K.-G."/>
            <person name="Yaakop A.S."/>
            <person name="Ee R."/>
            <person name="Gan H.M."/>
            <person name="Chan C.S."/>
        </authorList>
    </citation>
    <scope>NUCLEOTIDE SEQUENCE [LARGE SCALE GENOMIC DNA]</scope>
    <source>
        <strain evidence="1 2">SF-57</strain>
    </source>
</reference>
<comment type="caution">
    <text evidence="1">The sequence shown here is derived from an EMBL/GenBank/DDBJ whole genome shotgun (WGS) entry which is preliminary data.</text>
</comment>
<sequence>MRVCQACRRRYKRGIQLQNKLICSWCEQSLIKMETDDHAYDRWVYILRRDTQA</sequence>
<dbReference type="InterPro" id="IPR019700">
    <property type="entry name" value="Sigma-G_inhibitor_Gin"/>
</dbReference>
<keyword evidence="2" id="KW-1185">Reference proteome</keyword>
<evidence type="ECO:0000313" key="2">
    <source>
        <dbReference type="Proteomes" id="UP000031972"/>
    </source>
</evidence>
<accession>A0A0C2W764</accession>
<gene>
    <name evidence="1" type="ORF">KR50_05590</name>
</gene>
<dbReference type="EMBL" id="JXRR01000004">
    <property type="protein sequence ID" value="KIL52431.1"/>
    <property type="molecule type" value="Genomic_DNA"/>
</dbReference>
<dbReference type="RefSeq" id="WP_084215469.1">
    <property type="nucleotide sequence ID" value="NZ_JXRR01000004.1"/>
</dbReference>
<dbReference type="AlphaFoldDB" id="A0A0C2W764"/>
<dbReference type="OrthoDB" id="2886653at2"/>
<protein>
    <recommendedName>
        <fullName evidence="3">Inhibitor of sigma-G Gin</fullName>
    </recommendedName>
</protein>
<dbReference type="PATRIC" id="fig|220754.4.peg.570"/>